<evidence type="ECO:0000313" key="3">
    <source>
        <dbReference type="EMBL" id="EIW80250.1"/>
    </source>
</evidence>
<accession>A0A5M3MMK7</accession>
<keyword evidence="1" id="KW-0175">Coiled coil</keyword>
<feature type="coiled-coil region" evidence="1">
    <location>
        <begin position="394"/>
        <end position="421"/>
    </location>
</feature>
<dbReference type="GeneID" id="19203247"/>
<reference evidence="4" key="1">
    <citation type="journal article" date="2012" name="Science">
        <title>The Paleozoic origin of enzymatic lignin decomposition reconstructed from 31 fungal genomes.</title>
        <authorList>
            <person name="Floudas D."/>
            <person name="Binder M."/>
            <person name="Riley R."/>
            <person name="Barry K."/>
            <person name="Blanchette R.A."/>
            <person name="Henrissat B."/>
            <person name="Martinez A.T."/>
            <person name="Otillar R."/>
            <person name="Spatafora J.W."/>
            <person name="Yadav J.S."/>
            <person name="Aerts A."/>
            <person name="Benoit I."/>
            <person name="Boyd A."/>
            <person name="Carlson A."/>
            <person name="Copeland A."/>
            <person name="Coutinho P.M."/>
            <person name="de Vries R.P."/>
            <person name="Ferreira P."/>
            <person name="Findley K."/>
            <person name="Foster B."/>
            <person name="Gaskell J."/>
            <person name="Glotzer D."/>
            <person name="Gorecki P."/>
            <person name="Heitman J."/>
            <person name="Hesse C."/>
            <person name="Hori C."/>
            <person name="Igarashi K."/>
            <person name="Jurgens J.A."/>
            <person name="Kallen N."/>
            <person name="Kersten P."/>
            <person name="Kohler A."/>
            <person name="Kuees U."/>
            <person name="Kumar T.K.A."/>
            <person name="Kuo A."/>
            <person name="LaButti K."/>
            <person name="Larrondo L.F."/>
            <person name="Lindquist E."/>
            <person name="Ling A."/>
            <person name="Lombard V."/>
            <person name="Lucas S."/>
            <person name="Lundell T."/>
            <person name="Martin R."/>
            <person name="McLaughlin D.J."/>
            <person name="Morgenstern I."/>
            <person name="Morin E."/>
            <person name="Murat C."/>
            <person name="Nagy L.G."/>
            <person name="Nolan M."/>
            <person name="Ohm R.A."/>
            <person name="Patyshakuliyeva A."/>
            <person name="Rokas A."/>
            <person name="Ruiz-Duenas F.J."/>
            <person name="Sabat G."/>
            <person name="Salamov A."/>
            <person name="Samejima M."/>
            <person name="Schmutz J."/>
            <person name="Slot J.C."/>
            <person name="St John F."/>
            <person name="Stenlid J."/>
            <person name="Sun H."/>
            <person name="Sun S."/>
            <person name="Syed K."/>
            <person name="Tsang A."/>
            <person name="Wiebenga A."/>
            <person name="Young D."/>
            <person name="Pisabarro A."/>
            <person name="Eastwood D.C."/>
            <person name="Martin F."/>
            <person name="Cullen D."/>
            <person name="Grigoriev I.V."/>
            <person name="Hibbett D.S."/>
        </authorList>
    </citation>
    <scope>NUCLEOTIDE SEQUENCE [LARGE SCALE GENOMIC DNA]</scope>
    <source>
        <strain evidence="4">RWD-64-598 SS2</strain>
    </source>
</reference>
<name>A0A5M3MMK7_CONPW</name>
<dbReference type="RefSeq" id="XP_007769244.1">
    <property type="nucleotide sequence ID" value="XM_007771054.1"/>
</dbReference>
<comment type="caution">
    <text evidence="3">The sequence shown here is derived from an EMBL/GenBank/DDBJ whole genome shotgun (WGS) entry which is preliminary data.</text>
</comment>
<protein>
    <submittedName>
        <fullName evidence="3">Uncharacterized protein</fullName>
    </submittedName>
</protein>
<dbReference type="Proteomes" id="UP000053558">
    <property type="component" value="Unassembled WGS sequence"/>
</dbReference>
<keyword evidence="4" id="KW-1185">Reference proteome</keyword>
<sequence>MASVSTVSSTSRLLMVQFAGADEKAFKSALSIHDMYWKSLPTMHGAATMTNDDLYRDIAKANDHAERRELEELRRIVLEKEMETAAHAQEKSVLVAENGKLRTDLMRHQSERAAEKKAKSSDDKRHQKSRADLRRRNKSLAKEKDRLSLEVSNLRERIWQLDTESSEIRAENIESQRTLEALNERNEALSVEKVKLLAEKIKLRGDLNRQLTERKAEKTALIQASAKEAKRYSQHCVVLKQLNTDLTWKNDQLSAENTGYRKEAERLSKEHLAKVDALLLEIAELREKQRQCHPVLEHRVEALSRERDHLLAARAEYQGTLEKQSAERKEEAKAYTRMIAEEGRRNEQRFKELQERNAILYQEKETLYSEQAILRDELARQVIELGQTKELINRASARTADQDLEKRNAELAEENSMLKAAQTSLVSDLQRDFVEKSARTARLLQENATLAQKKDALQGEKDALKRRLVEEHRSLRQRCDNLEAQTRTFAQVSGELASAKQMVTWLTDQLEAKAQELREAEERWIKREE</sequence>
<evidence type="ECO:0000256" key="2">
    <source>
        <dbReference type="SAM" id="MobiDB-lite"/>
    </source>
</evidence>
<feature type="coiled-coil region" evidence="1">
    <location>
        <begin position="447"/>
        <end position="527"/>
    </location>
</feature>
<dbReference type="KEGG" id="cput:CONPUDRAFT_154295"/>
<dbReference type="AlphaFoldDB" id="A0A5M3MMK7"/>
<proteinExistence type="predicted"/>
<feature type="region of interest" description="Disordered" evidence="2">
    <location>
        <begin position="108"/>
        <end position="139"/>
    </location>
</feature>
<evidence type="ECO:0000256" key="1">
    <source>
        <dbReference type="SAM" id="Coils"/>
    </source>
</evidence>
<feature type="coiled-coil region" evidence="1">
    <location>
        <begin position="250"/>
        <end position="288"/>
    </location>
</feature>
<gene>
    <name evidence="3" type="ORF">CONPUDRAFT_154295</name>
</gene>
<organism evidence="3 4">
    <name type="scientific">Coniophora puteana (strain RWD-64-598)</name>
    <name type="common">Brown rot fungus</name>
    <dbReference type="NCBI Taxonomy" id="741705"/>
    <lineage>
        <taxon>Eukaryota</taxon>
        <taxon>Fungi</taxon>
        <taxon>Dikarya</taxon>
        <taxon>Basidiomycota</taxon>
        <taxon>Agaricomycotina</taxon>
        <taxon>Agaricomycetes</taxon>
        <taxon>Agaricomycetidae</taxon>
        <taxon>Boletales</taxon>
        <taxon>Coniophorineae</taxon>
        <taxon>Coniophoraceae</taxon>
        <taxon>Coniophora</taxon>
    </lineage>
</organism>
<dbReference type="OMA" id="NDYEANQ"/>
<evidence type="ECO:0000313" key="4">
    <source>
        <dbReference type="Proteomes" id="UP000053558"/>
    </source>
</evidence>
<dbReference type="EMBL" id="JH711579">
    <property type="protein sequence ID" value="EIW80250.1"/>
    <property type="molecule type" value="Genomic_DNA"/>
</dbReference>